<dbReference type="GO" id="GO:0003677">
    <property type="term" value="F:DNA binding"/>
    <property type="evidence" value="ECO:0007669"/>
    <property type="project" value="TreeGrafter"/>
</dbReference>
<dbReference type="PANTHER" id="PTHR28027">
    <property type="entry name" value="TRANSCRIPTIONAL REGULATOR MIT1"/>
    <property type="match status" value="1"/>
</dbReference>
<evidence type="ECO:0000313" key="3">
    <source>
        <dbReference type="EMBL" id="KAK7746053.1"/>
    </source>
</evidence>
<dbReference type="AlphaFoldDB" id="A0AAN9UEA1"/>
<feature type="region of interest" description="Disordered" evidence="2">
    <location>
        <begin position="473"/>
        <end position="494"/>
    </location>
</feature>
<proteinExistence type="inferred from homology"/>
<name>A0AAN9UEA1_9PEZI</name>
<dbReference type="InterPro" id="IPR018608">
    <property type="entry name" value="Gti1/Pac2"/>
</dbReference>
<feature type="compositionally biased region" description="Polar residues" evidence="2">
    <location>
        <begin position="367"/>
        <end position="389"/>
    </location>
</feature>
<evidence type="ECO:0000256" key="1">
    <source>
        <dbReference type="ARBA" id="ARBA00008359"/>
    </source>
</evidence>
<dbReference type="PANTHER" id="PTHR28027:SF2">
    <property type="entry name" value="TRANSCRIPTIONAL REGULATOR MIT1"/>
    <property type="match status" value="1"/>
</dbReference>
<dbReference type="Pfam" id="PF09729">
    <property type="entry name" value="Gti1_Pac2"/>
    <property type="match status" value="1"/>
</dbReference>
<feature type="region of interest" description="Disordered" evidence="2">
    <location>
        <begin position="365"/>
        <end position="450"/>
    </location>
</feature>
<evidence type="ECO:0000256" key="2">
    <source>
        <dbReference type="SAM" id="MobiDB-lite"/>
    </source>
</evidence>
<comment type="caution">
    <text evidence="3">The sequence shown here is derived from an EMBL/GenBank/DDBJ whole genome shotgun (WGS) entry which is preliminary data.</text>
</comment>
<gene>
    <name evidence="3" type="primary">sge1</name>
    <name evidence="3" type="ORF">SLS62_009578</name>
</gene>
<feature type="compositionally biased region" description="Polar residues" evidence="2">
    <location>
        <begin position="398"/>
        <end position="411"/>
    </location>
</feature>
<sequence>MADHRSSGAGAPLEPTFNGLISTTMDGLILFEACLCGRLSHVPRRPHDRERASLIRSGHVFIYEEHSSGIKRWTDGVSWSPSRILGNFLLYRELDKPFQPGEKKRAMKRKPEAGVSKPGSAARSNSISYTNAITPLATNRTPFDNGNGNIGPDNERQYVGSLVDSYQFKPDGLIKKTISIQYRGVQHHMVSYYSLEDAINKKLNTPSNCPALNDITPRAALITSATFRAPVDDNEFLVGDQRMAQMYGIPPQQLSEYGVISNVAAARSMSVPNIQQYPNGWGGHGSYASSPNYALTASLPPMQYSQPTYAYNQQAMNSYRMPPSSQPHQSYHSAAVMQSRGPLALPGPTESSQLDYPALGATDRARLSSTTSLPNNYNLPSHRLSQSTVNGGGMYDQSGATNPPSHGSSTYGLDGPGQQEGNYEDENGESQQSDGFDGLETSAFDPTSARHHNMSDFGVSLSEATAAFASVSHNSTPSAPFSLDHPEPASTSMAGNEMTAQWPATLGGNGHY</sequence>
<accession>A0AAN9UEA1</accession>
<evidence type="ECO:0000313" key="4">
    <source>
        <dbReference type="Proteomes" id="UP001320420"/>
    </source>
</evidence>
<dbReference type="Proteomes" id="UP001320420">
    <property type="component" value="Unassembled WGS sequence"/>
</dbReference>
<organism evidence="3 4">
    <name type="scientific">Diatrype stigma</name>
    <dbReference type="NCBI Taxonomy" id="117547"/>
    <lineage>
        <taxon>Eukaryota</taxon>
        <taxon>Fungi</taxon>
        <taxon>Dikarya</taxon>
        <taxon>Ascomycota</taxon>
        <taxon>Pezizomycotina</taxon>
        <taxon>Sordariomycetes</taxon>
        <taxon>Xylariomycetidae</taxon>
        <taxon>Xylariales</taxon>
        <taxon>Diatrypaceae</taxon>
        <taxon>Diatrype</taxon>
    </lineage>
</organism>
<comment type="similarity">
    <text evidence="1">Belongs to the MIT1/WOR1 family.</text>
</comment>
<keyword evidence="4" id="KW-1185">Reference proteome</keyword>
<feature type="region of interest" description="Disordered" evidence="2">
    <location>
        <begin position="101"/>
        <end position="124"/>
    </location>
</feature>
<dbReference type="EMBL" id="JAKJXP020000103">
    <property type="protein sequence ID" value="KAK7746053.1"/>
    <property type="molecule type" value="Genomic_DNA"/>
</dbReference>
<protein>
    <submittedName>
        <fullName evidence="3">Global transcription regulator sge1</fullName>
    </submittedName>
</protein>
<reference evidence="3 4" key="1">
    <citation type="submission" date="2024-02" db="EMBL/GenBank/DDBJ databases">
        <title>De novo assembly and annotation of 12 fungi associated with fruit tree decline syndrome in Ontario, Canada.</title>
        <authorList>
            <person name="Sulman M."/>
            <person name="Ellouze W."/>
            <person name="Ilyukhin E."/>
        </authorList>
    </citation>
    <scope>NUCLEOTIDE SEQUENCE [LARGE SCALE GENOMIC DNA]</scope>
    <source>
        <strain evidence="3 4">M11/M66-122</strain>
    </source>
</reference>
<feature type="compositionally biased region" description="Basic and acidic residues" evidence="2">
    <location>
        <begin position="101"/>
        <end position="112"/>
    </location>
</feature>